<evidence type="ECO:0000313" key="17">
    <source>
        <dbReference type="Proteomes" id="UP000541955"/>
    </source>
</evidence>
<evidence type="ECO:0000313" key="6">
    <source>
        <dbReference type="EMBL" id="MBC1561312.1"/>
    </source>
</evidence>
<keyword evidence="13" id="KW-1185">Reference proteome</keyword>
<evidence type="ECO:0000256" key="1">
    <source>
        <dbReference type="SAM" id="SignalP"/>
    </source>
</evidence>
<comment type="caution">
    <text evidence="3">The sequence shown here is derived from an EMBL/GenBank/DDBJ whole genome shotgun (WGS) entry which is preliminary data.</text>
</comment>
<evidence type="ECO:0000313" key="8">
    <source>
        <dbReference type="EMBL" id="MBC1616617.1"/>
    </source>
</evidence>
<dbReference type="PROSITE" id="PS51257">
    <property type="entry name" value="PROKAR_LIPOPROTEIN"/>
    <property type="match status" value="1"/>
</dbReference>
<gene>
    <name evidence="3" type="ORF">EP57_03675</name>
    <name evidence="4" type="ORF">HB836_04100</name>
    <name evidence="6" type="ORF">HB902_04465</name>
    <name evidence="8" type="ORF">HB904_10480</name>
    <name evidence="7" type="ORF">HB907_09060</name>
    <name evidence="12" type="ORF">HCB25_04720</name>
    <name evidence="9" type="ORF">HCB26_11780</name>
    <name evidence="10" type="ORF">HCB27_00635</name>
    <name evidence="11" type="ORF">HCB35_13685</name>
    <name evidence="5" type="ORF">HCI99_09950</name>
</gene>
<dbReference type="EMBL" id="JAARZA010000006">
    <property type="protein sequence ID" value="MBC2241525.1"/>
    <property type="molecule type" value="Genomic_DNA"/>
</dbReference>
<evidence type="ECO:0000313" key="5">
    <source>
        <dbReference type="EMBL" id="MBC1492158.1"/>
    </source>
</evidence>
<evidence type="ECO:0000313" key="12">
    <source>
        <dbReference type="EMBL" id="MBC2243360.1"/>
    </source>
</evidence>
<dbReference type="EMBL" id="JAARRW010000002">
    <property type="protein sequence ID" value="MBC1561312.1"/>
    <property type="molecule type" value="Genomic_DNA"/>
</dbReference>
<dbReference type="Proteomes" id="UP000586951">
    <property type="component" value="Unassembled WGS sequence"/>
</dbReference>
<dbReference type="PANTHER" id="PTHR30290:SF59">
    <property type="entry name" value="OLIGOPEPTIDE ABC TRANSPORTER,SUBSTRATE-BINDING PROTEIN"/>
    <property type="match status" value="1"/>
</dbReference>
<dbReference type="EMBL" id="JAARPT010000002">
    <property type="protein sequence ID" value="MBC1400770.1"/>
    <property type="molecule type" value="Genomic_DNA"/>
</dbReference>
<dbReference type="InterPro" id="IPR030678">
    <property type="entry name" value="Peptide/Ni-bd"/>
</dbReference>
<dbReference type="GO" id="GO:0042597">
    <property type="term" value="C:periplasmic space"/>
    <property type="evidence" value="ECO:0007669"/>
    <property type="project" value="UniProtKB-ARBA"/>
</dbReference>
<keyword evidence="1" id="KW-0732">Signal</keyword>
<evidence type="ECO:0000313" key="13">
    <source>
        <dbReference type="Proteomes" id="UP000029844"/>
    </source>
</evidence>
<dbReference type="EMBL" id="JAASTX010000011">
    <property type="protein sequence ID" value="MBC1492158.1"/>
    <property type="molecule type" value="Genomic_DNA"/>
</dbReference>
<evidence type="ECO:0000313" key="10">
    <source>
        <dbReference type="EMBL" id="MBC2175104.1"/>
    </source>
</evidence>
<evidence type="ECO:0000313" key="3">
    <source>
        <dbReference type="EMBL" id="KGL42572.1"/>
    </source>
</evidence>
<dbReference type="InterPro" id="IPR000914">
    <property type="entry name" value="SBP_5_dom"/>
</dbReference>
<evidence type="ECO:0000259" key="2">
    <source>
        <dbReference type="Pfam" id="PF00496"/>
    </source>
</evidence>
<proteinExistence type="predicted"/>
<dbReference type="Proteomes" id="UP000574104">
    <property type="component" value="Unassembled WGS sequence"/>
</dbReference>
<dbReference type="EMBL" id="JNFA01000011">
    <property type="protein sequence ID" value="KGL42572.1"/>
    <property type="molecule type" value="Genomic_DNA"/>
</dbReference>
<sequence>MKKGLLFIFTLTMVLVLAACGGSGSSSDKASGSKDNNSIIIGVPGDPEVVNPLYSSDRVSLTIQQALYAPLFWEYDGKPALADKLDISPDNLTYTVTLKDGLTWHDGKPLTADDVVFSVNSIIDEKQNSPFRGNWVFGDKSVKAEAENATTVKFTLPQVAPAFENTLKTFYPIPKHIFDGVADIGKSDKNNAPVGSGPYKFVNYKSGEYYSLEKFDNYFDGKPKLDKVTYRITKDQNAANLALQNGEINLKAIQPAERNKVEKASDVNIITYPENRLSYIAFNQNVAALKSKDLRQAISLTLDRKDLIDAAYGSEEYAKPASSFLTENTKFFTDKVETYNQDLTKAKELLAKSGYKNSDKLNIIYLNNSKAQESIALYVQEQLKSIGVSLELKPTDPTAMSNITLDRKSDAYSLMLGGYIMGNDPDAYKTLYMSGEPYNYMNYSNPALDKLWNEGAVTADETKRQGIYEQIQTTIADDAVIYPISYDNAVLAIGKQYGGTKEATPQPVTMFRDLSKLYLK</sequence>
<dbReference type="Gene3D" id="3.90.76.10">
    <property type="entry name" value="Dipeptide-binding Protein, Domain 1"/>
    <property type="match status" value="1"/>
</dbReference>
<dbReference type="GO" id="GO:1904680">
    <property type="term" value="F:peptide transmembrane transporter activity"/>
    <property type="evidence" value="ECO:0007669"/>
    <property type="project" value="TreeGrafter"/>
</dbReference>
<evidence type="ECO:0000313" key="7">
    <source>
        <dbReference type="EMBL" id="MBC1565554.1"/>
    </source>
</evidence>
<dbReference type="Gene3D" id="3.10.105.10">
    <property type="entry name" value="Dipeptide-binding Protein, Domain 3"/>
    <property type="match status" value="1"/>
</dbReference>
<protein>
    <submittedName>
        <fullName evidence="3 4">ABC transporter substrate-binding protein</fullName>
    </submittedName>
</protein>
<dbReference type="EMBL" id="JAARSH010000006">
    <property type="protein sequence ID" value="MBC1616617.1"/>
    <property type="molecule type" value="Genomic_DNA"/>
</dbReference>
<feature type="signal peptide" evidence="1">
    <location>
        <begin position="1"/>
        <end position="18"/>
    </location>
</feature>
<dbReference type="Proteomes" id="UP000550367">
    <property type="component" value="Unassembled WGS sequence"/>
</dbReference>
<accession>A0A099WC45</accession>
<dbReference type="STRING" id="1552123.EP57_03675"/>
<dbReference type="Proteomes" id="UP000544413">
    <property type="component" value="Unassembled WGS sequence"/>
</dbReference>
<dbReference type="SUPFAM" id="SSF53850">
    <property type="entry name" value="Periplasmic binding protein-like II"/>
    <property type="match status" value="1"/>
</dbReference>
<dbReference type="Proteomes" id="UP000541955">
    <property type="component" value="Unassembled WGS sequence"/>
</dbReference>
<feature type="chain" id="PRO_5044364534" evidence="1">
    <location>
        <begin position="19"/>
        <end position="520"/>
    </location>
</feature>
<evidence type="ECO:0000313" key="19">
    <source>
        <dbReference type="Proteomes" id="UP000550367"/>
    </source>
</evidence>
<dbReference type="GO" id="GO:0043190">
    <property type="term" value="C:ATP-binding cassette (ABC) transporter complex"/>
    <property type="evidence" value="ECO:0007669"/>
    <property type="project" value="InterPro"/>
</dbReference>
<dbReference type="eggNOG" id="COG0747">
    <property type="taxonomic scope" value="Bacteria"/>
</dbReference>
<dbReference type="AlphaFoldDB" id="A0A099WC45"/>
<dbReference type="EMBL" id="JAARYH010000004">
    <property type="protein sequence ID" value="MBC2167248.1"/>
    <property type="molecule type" value="Genomic_DNA"/>
</dbReference>
<evidence type="ECO:0000313" key="9">
    <source>
        <dbReference type="EMBL" id="MBC2167248.1"/>
    </source>
</evidence>
<dbReference type="GO" id="GO:0015833">
    <property type="term" value="P:peptide transport"/>
    <property type="evidence" value="ECO:0007669"/>
    <property type="project" value="TreeGrafter"/>
</dbReference>
<dbReference type="Proteomes" id="UP000541735">
    <property type="component" value="Unassembled WGS sequence"/>
</dbReference>
<dbReference type="Proteomes" id="UP000533953">
    <property type="component" value="Unassembled WGS sequence"/>
</dbReference>
<dbReference type="PIRSF" id="PIRSF002741">
    <property type="entry name" value="MppA"/>
    <property type="match status" value="1"/>
</dbReference>
<name>A0A099WC45_9LIST</name>
<evidence type="ECO:0000313" key="20">
    <source>
        <dbReference type="Proteomes" id="UP000553016"/>
    </source>
</evidence>
<dbReference type="PANTHER" id="PTHR30290">
    <property type="entry name" value="PERIPLASMIC BINDING COMPONENT OF ABC TRANSPORTER"/>
    <property type="match status" value="1"/>
</dbReference>
<reference evidence="3 13" key="1">
    <citation type="submission" date="2014-05" db="EMBL/GenBank/DDBJ databases">
        <title>Novel Listeriaceae from food processing environments.</title>
        <authorList>
            <person name="den Bakker H.C."/>
        </authorList>
    </citation>
    <scope>NUCLEOTIDE SEQUENCE [LARGE SCALE GENOMIC DNA]</scope>
    <source>
        <strain evidence="3 13">FSL A5-0281</strain>
    </source>
</reference>
<dbReference type="Proteomes" id="UP000553016">
    <property type="component" value="Unassembled WGS sequence"/>
</dbReference>
<reference evidence="14 15" key="2">
    <citation type="submission" date="2020-03" db="EMBL/GenBank/DDBJ databases">
        <title>Soil Listeria distribution.</title>
        <authorList>
            <person name="Liao J."/>
            <person name="Wiedmann M."/>
        </authorList>
    </citation>
    <scope>NUCLEOTIDE SEQUENCE [LARGE SCALE GENOMIC DNA]</scope>
    <source>
        <strain evidence="11 20">FSL L7-0149</strain>
        <strain evidence="12 19">FSL L7-0153</strain>
        <strain evidence="9 14">FSL L7-0245</strain>
        <strain evidence="10 16">FSL L7-0259</strain>
        <strain evidence="8 21">FSL L7-1299</strain>
        <strain evidence="6 17">FSL L7-1387</strain>
        <strain evidence="7 22">FSL L7-1427</strain>
        <strain evidence="5 15">FSL L7-1547</strain>
        <strain evidence="4 18">FSL L7-1658</strain>
    </source>
</reference>
<evidence type="ECO:0000313" key="15">
    <source>
        <dbReference type="Proteomes" id="UP000533953"/>
    </source>
</evidence>
<dbReference type="Proteomes" id="UP000029844">
    <property type="component" value="Unassembled WGS sequence"/>
</dbReference>
<dbReference type="InterPro" id="IPR039424">
    <property type="entry name" value="SBP_5"/>
</dbReference>
<evidence type="ECO:0000313" key="14">
    <source>
        <dbReference type="Proteomes" id="UP000519573"/>
    </source>
</evidence>
<dbReference type="Proteomes" id="UP000519573">
    <property type="component" value="Unassembled WGS sequence"/>
</dbReference>
<dbReference type="OrthoDB" id="9796817at2"/>
<dbReference type="EMBL" id="JAARRU010000002">
    <property type="protein sequence ID" value="MBC1565554.1"/>
    <property type="molecule type" value="Genomic_DNA"/>
</dbReference>
<dbReference type="EMBL" id="JAARYY010000002">
    <property type="protein sequence ID" value="MBC2243360.1"/>
    <property type="molecule type" value="Genomic_DNA"/>
</dbReference>
<dbReference type="EMBL" id="JAARYD010000001">
    <property type="protein sequence ID" value="MBC2175104.1"/>
    <property type="molecule type" value="Genomic_DNA"/>
</dbReference>
<evidence type="ECO:0000313" key="22">
    <source>
        <dbReference type="Proteomes" id="UP000586951"/>
    </source>
</evidence>
<dbReference type="FunFam" id="3.90.76.10:FF:000004">
    <property type="entry name" value="Peptide ABC transporter substrate-binding protein"/>
    <property type="match status" value="1"/>
</dbReference>
<dbReference type="GeneID" id="58716523"/>
<dbReference type="Gene3D" id="3.40.190.10">
    <property type="entry name" value="Periplasmic binding protein-like II"/>
    <property type="match status" value="1"/>
</dbReference>
<organism evidence="3 13">
    <name type="scientific">Listeria booriae</name>
    <dbReference type="NCBI Taxonomy" id="1552123"/>
    <lineage>
        <taxon>Bacteria</taxon>
        <taxon>Bacillati</taxon>
        <taxon>Bacillota</taxon>
        <taxon>Bacilli</taxon>
        <taxon>Bacillales</taxon>
        <taxon>Listeriaceae</taxon>
        <taxon>Listeria</taxon>
    </lineage>
</organism>
<evidence type="ECO:0000313" key="11">
    <source>
        <dbReference type="EMBL" id="MBC2241525.1"/>
    </source>
</evidence>
<dbReference type="CDD" id="cd00995">
    <property type="entry name" value="PBP2_NikA_DppA_OppA_like"/>
    <property type="match status" value="1"/>
</dbReference>
<feature type="domain" description="Solute-binding protein family 5" evidence="2">
    <location>
        <begin position="78"/>
        <end position="437"/>
    </location>
</feature>
<evidence type="ECO:0000313" key="21">
    <source>
        <dbReference type="Proteomes" id="UP000574104"/>
    </source>
</evidence>
<dbReference type="RefSeq" id="WP_036084330.1">
    <property type="nucleotide sequence ID" value="NZ_CBCSHQ010000001.1"/>
</dbReference>
<evidence type="ECO:0000313" key="18">
    <source>
        <dbReference type="Proteomes" id="UP000544413"/>
    </source>
</evidence>
<evidence type="ECO:0000313" key="16">
    <source>
        <dbReference type="Proteomes" id="UP000541735"/>
    </source>
</evidence>
<evidence type="ECO:0000313" key="4">
    <source>
        <dbReference type="EMBL" id="MBC1400770.1"/>
    </source>
</evidence>
<dbReference type="Pfam" id="PF00496">
    <property type="entry name" value="SBP_bac_5"/>
    <property type="match status" value="1"/>
</dbReference>